<dbReference type="EMBL" id="KB632402">
    <property type="protein sequence ID" value="ERL94972.1"/>
    <property type="molecule type" value="Genomic_DNA"/>
</dbReference>
<dbReference type="InterPro" id="IPR010987">
    <property type="entry name" value="Glutathione-S-Trfase_C-like"/>
</dbReference>
<dbReference type="Proteomes" id="UP000030742">
    <property type="component" value="Unassembled WGS sequence"/>
</dbReference>
<evidence type="ECO:0000313" key="7">
    <source>
        <dbReference type="Proteomes" id="UP000019118"/>
    </source>
</evidence>
<evidence type="ECO:0008006" key="9">
    <source>
        <dbReference type="Google" id="ProtNLM"/>
    </source>
</evidence>
<dbReference type="STRING" id="77166.J3JUD1"/>
<dbReference type="PANTHER" id="PTHR43969">
    <property type="entry name" value="GLUTATHIONE S TRANSFERASE D10, ISOFORM A-RELATED"/>
    <property type="match status" value="1"/>
</dbReference>
<dbReference type="Gene3D" id="1.20.1050.10">
    <property type="match status" value="1"/>
</dbReference>
<dbReference type="SFLD" id="SFLDG01153">
    <property type="entry name" value="Main.4:_Theta-like"/>
    <property type="match status" value="1"/>
</dbReference>
<dbReference type="InterPro" id="IPR004045">
    <property type="entry name" value="Glutathione_S-Trfase_N"/>
</dbReference>
<dbReference type="CDD" id="cd03045">
    <property type="entry name" value="GST_N_Delta_Epsilon"/>
    <property type="match status" value="1"/>
</dbReference>
<protein>
    <recommendedName>
        <fullName evidence="9">Glutathione S-transferase</fullName>
    </recommendedName>
</protein>
<organism evidence="4">
    <name type="scientific">Dendroctonus ponderosae</name>
    <name type="common">Mountain pine beetle</name>
    <dbReference type="NCBI Taxonomy" id="77166"/>
    <lineage>
        <taxon>Eukaryota</taxon>
        <taxon>Metazoa</taxon>
        <taxon>Ecdysozoa</taxon>
        <taxon>Arthropoda</taxon>
        <taxon>Hexapoda</taxon>
        <taxon>Insecta</taxon>
        <taxon>Pterygota</taxon>
        <taxon>Neoptera</taxon>
        <taxon>Endopterygota</taxon>
        <taxon>Coleoptera</taxon>
        <taxon>Polyphaga</taxon>
        <taxon>Cucujiformia</taxon>
        <taxon>Curculionidae</taxon>
        <taxon>Scolytinae</taxon>
        <taxon>Dendroctonus</taxon>
    </lineage>
</organism>
<accession>J3JUD1</accession>
<evidence type="ECO:0000313" key="8">
    <source>
        <dbReference type="Proteomes" id="UP000030742"/>
    </source>
</evidence>
<dbReference type="EMBL" id="BT126844">
    <property type="protein sequence ID" value="AEE61806.1"/>
    <property type="molecule type" value="mRNA"/>
</dbReference>
<dbReference type="PROSITE" id="PS50404">
    <property type="entry name" value="GST_NTER"/>
    <property type="match status" value="1"/>
</dbReference>
<dbReference type="Proteomes" id="UP000019118">
    <property type="component" value="Unassembled WGS sequence"/>
</dbReference>
<keyword evidence="7" id="KW-1185">Reference proteome</keyword>
<dbReference type="OrthoDB" id="2309723at2759"/>
<dbReference type="InterPro" id="IPR036249">
    <property type="entry name" value="Thioredoxin-like_sf"/>
</dbReference>
<dbReference type="GO" id="GO:0004364">
    <property type="term" value="F:glutathione transferase activity"/>
    <property type="evidence" value="ECO:0007669"/>
    <property type="project" value="TreeGrafter"/>
</dbReference>
<evidence type="ECO:0000313" key="4">
    <source>
        <dbReference type="EMBL" id="AEE61806.1"/>
    </source>
</evidence>
<dbReference type="SUPFAM" id="SSF52833">
    <property type="entry name" value="Thioredoxin-like"/>
    <property type="match status" value="1"/>
</dbReference>
<proteinExistence type="evidence at transcript level"/>
<dbReference type="Pfam" id="PF13410">
    <property type="entry name" value="GST_C_2"/>
    <property type="match status" value="1"/>
</dbReference>
<dbReference type="EnsemblMetazoa" id="XM_019910876.1">
    <property type="protein sequence ID" value="XP_019766435.1"/>
    <property type="gene ID" value="LOC109541879"/>
</dbReference>
<gene>
    <name evidence="6" type="primary">109541879</name>
    <name evidence="5" type="ORF">D910_12244</name>
</gene>
<reference evidence="6" key="3">
    <citation type="submission" date="2024-08" db="UniProtKB">
        <authorList>
            <consortium name="EnsemblMetazoa"/>
        </authorList>
    </citation>
    <scope>IDENTIFICATION</scope>
</reference>
<dbReference type="CDD" id="cd03177">
    <property type="entry name" value="GST_C_Delta_Epsilon"/>
    <property type="match status" value="1"/>
</dbReference>
<evidence type="ECO:0000256" key="1">
    <source>
        <dbReference type="ARBA" id="ARBA00011738"/>
    </source>
</evidence>
<evidence type="ECO:0000313" key="5">
    <source>
        <dbReference type="EMBL" id="ERL94972.1"/>
    </source>
</evidence>
<comment type="subunit">
    <text evidence="1">Homodimer.</text>
</comment>
<dbReference type="SFLD" id="SFLDG00358">
    <property type="entry name" value="Main_(cytGST)"/>
    <property type="match status" value="1"/>
</dbReference>
<reference evidence="4" key="1">
    <citation type="journal article" date="2012" name="Insect Biochem. Mol. Biol.">
        <title>Transcriptome and full-length cDNA resources for the mountain pine beetle, Dendroctonus ponderosae Hopkins, a major insect pest of pine forests.</title>
        <authorList>
            <person name="Keeling C.I."/>
            <person name="Henderson H."/>
            <person name="Li M."/>
            <person name="Yuen M."/>
            <person name="Clark E.L."/>
            <person name="Fraser J.D."/>
            <person name="Huber D.P."/>
            <person name="Liao N.Y."/>
            <person name="Roderick Docking T."/>
            <person name="Birol I."/>
            <person name="Chan S.K."/>
            <person name="Taylor G.A."/>
            <person name="Palmquist D."/>
            <person name="Jones S.J."/>
            <person name="Bohlmann J."/>
        </authorList>
    </citation>
    <scope>NUCLEOTIDE SEQUENCE</scope>
    <source>
        <tissue evidence="4">Antennae</tissue>
    </source>
</reference>
<evidence type="ECO:0000259" key="2">
    <source>
        <dbReference type="PROSITE" id="PS50404"/>
    </source>
</evidence>
<dbReference type="PANTHER" id="PTHR43969:SF9">
    <property type="entry name" value="GLUTATHIONE S TRANSFERASE D10, ISOFORM A-RELATED"/>
    <property type="match status" value="1"/>
</dbReference>
<dbReference type="FunFam" id="3.40.30.10:FF:000034">
    <property type="entry name" value="glutathione S-transferase 1"/>
    <property type="match status" value="1"/>
</dbReference>
<reference evidence="7 8" key="2">
    <citation type="journal article" date="2013" name="Genome Biol.">
        <title>Draft genome of the mountain pine beetle, Dendroctonus ponderosae Hopkins, a major forest pest.</title>
        <authorList>
            <person name="Keeling C.I."/>
            <person name="Yuen M.M."/>
            <person name="Liao N.Y."/>
            <person name="Docking T.R."/>
            <person name="Chan S.K."/>
            <person name="Taylor G.A."/>
            <person name="Palmquist D.L."/>
            <person name="Jackman S.D."/>
            <person name="Nguyen A."/>
            <person name="Li M."/>
            <person name="Henderson H."/>
            <person name="Janes J.K."/>
            <person name="Zhao Y."/>
            <person name="Pandoh P."/>
            <person name="Moore R."/>
            <person name="Sperling F.A."/>
            <person name="Huber D.P."/>
            <person name="Birol I."/>
            <person name="Jones S.J."/>
            <person name="Bohlmann J."/>
        </authorList>
    </citation>
    <scope>NUCLEOTIDE SEQUENCE</scope>
</reference>
<feature type="domain" description="GST C-terminal" evidence="3">
    <location>
        <begin position="91"/>
        <end position="220"/>
    </location>
</feature>
<name>J3JUD1_DENPD</name>
<dbReference type="FunFam" id="1.20.1050.10:FF:000007">
    <property type="entry name" value="Glutathione S-transferase 1-1"/>
    <property type="match status" value="1"/>
</dbReference>
<dbReference type="AlphaFoldDB" id="J3JUD1"/>
<dbReference type="PROSITE" id="PS50405">
    <property type="entry name" value="GST_CTER"/>
    <property type="match status" value="1"/>
</dbReference>
<dbReference type="Gene3D" id="3.40.30.10">
    <property type="entry name" value="Glutaredoxin"/>
    <property type="match status" value="1"/>
</dbReference>
<dbReference type="GO" id="GO:0006749">
    <property type="term" value="P:glutathione metabolic process"/>
    <property type="evidence" value="ECO:0007669"/>
    <property type="project" value="TreeGrafter"/>
</dbReference>
<feature type="domain" description="GST N-terminal" evidence="2">
    <location>
        <begin position="4"/>
        <end position="85"/>
    </location>
</feature>
<dbReference type="SFLD" id="SFLDS00019">
    <property type="entry name" value="Glutathione_Transferase_(cytos"/>
    <property type="match status" value="1"/>
</dbReference>
<dbReference type="Pfam" id="PF13409">
    <property type="entry name" value="GST_N_2"/>
    <property type="match status" value="1"/>
</dbReference>
<dbReference type="SUPFAM" id="SSF47616">
    <property type="entry name" value="GST C-terminal domain-like"/>
    <property type="match status" value="1"/>
</dbReference>
<evidence type="ECO:0000259" key="3">
    <source>
        <dbReference type="PROSITE" id="PS50405"/>
    </source>
</evidence>
<dbReference type="InterPro" id="IPR036282">
    <property type="entry name" value="Glutathione-S-Trfase_C_sf"/>
</dbReference>
<dbReference type="KEGG" id="dpa:109541879"/>
<evidence type="ECO:0000313" key="6">
    <source>
        <dbReference type="EnsemblMetazoa" id="XP_019766435.1"/>
    </source>
</evidence>
<sequence length="224" mass="25502">MGSKAIDIYYYSPSPPSRAVLMLMKALGLEHNIKITNVVIGESKKPEFIKMNPLHTIPLITDNDWHLYDSHVIMQYLVDKYAKDDSLYPKDLKKRAIVNLRLFFDACYLFPKFGAYHAPTLYSGIAPSEENAKAMDEVLMHLDHFLEENKYTAGSHLTIADFAIIPTIATIDACGSADLTKYPNIRLWYRRTKSEMSAFGYEEVNQAGSEVFAQFYKTKLSAIQ</sequence>
<dbReference type="InterPro" id="IPR040079">
    <property type="entry name" value="Glutathione_S-Trfase"/>
</dbReference>